<accession>L0ATX6</accession>
<feature type="chain" id="PRO_5003939786" evidence="1">
    <location>
        <begin position="21"/>
        <end position="708"/>
    </location>
</feature>
<evidence type="ECO:0000256" key="1">
    <source>
        <dbReference type="SAM" id="SignalP"/>
    </source>
</evidence>
<dbReference type="Proteomes" id="UP000031512">
    <property type="component" value="Chromosome 1"/>
</dbReference>
<name>L0ATX6_THEEQ</name>
<keyword evidence="1" id="KW-0732">Signal</keyword>
<dbReference type="eggNOG" id="ENOG502QXBI">
    <property type="taxonomic scope" value="Eukaryota"/>
</dbReference>
<dbReference type="KEGG" id="beq:BEWA_018400"/>
<dbReference type="VEuPathDB" id="PiroplasmaDB:BEWA_018400"/>
<dbReference type="OrthoDB" id="364266at2759"/>
<gene>
    <name evidence="2" type="ORF">BEWA_018400</name>
</gene>
<evidence type="ECO:0000313" key="3">
    <source>
        <dbReference type="Proteomes" id="UP000031512"/>
    </source>
</evidence>
<sequence>MRNLFHVFTFIIVKITISYSYTTENRKIFASVSLDSNDLSSSLPFVSFNGSKLYFAYYNTIIDESYGKESSYRLLDNIASGLSVFTHPTPNFGEYEKDTIDKHLLSSSGGWCYILTLFIFYPKLRVDLTDQNHLFNELYNRCMILNGSFSDHNFREYSSSILFSSNVTLDDLYIFEKFSRMCPKPLYLSTRDIEHCSKHTSNNDKSIIADFFLHRECYMNDIMDLNLIPYGKLYKDSTKSIKSLIDPLAVLDLYLDKWSYVYMPKQMELELSMDKLSLLLLMKLLSNSTTQKLISIRKFLYSTDIINMRVNSITGGISLNYDSGSTNINKSDTELVFGLSFDLKGNTEMLKNFHVPINGKDMNQLYKTLRTSHEKEYVYDLNYQDISGQGQHRWITISISLDRELLGLYSPKHGKYYIKLVHMLDHSIYLDNDELDTMYTRVEDEKDIFILEPSYASINEDRSADINLKVLKTPFINIEEPEINSSPIIYNAYAILEESLLTYSPLRISYKLPIHSRYMNMNKSLTKEIMKIDKLGLLDGKKQLKHGLSLTSEPKLYIYTENMPESEVLEKYAEEYLIFLRSISFATFVSNNSNRSKSNGIWQRLYFGSSNDINKPIDLCKGERTGIAYVSRKFSTESCNPIIHEMRRNVIDSECYLAFSVPIGAQDDIKLINNVTVGIITLSCLLSLFFVCDYLRDVAYKPNPRKQF</sequence>
<organism evidence="2 3">
    <name type="scientific">Theileria equi strain WA</name>
    <dbReference type="NCBI Taxonomy" id="1537102"/>
    <lineage>
        <taxon>Eukaryota</taxon>
        <taxon>Sar</taxon>
        <taxon>Alveolata</taxon>
        <taxon>Apicomplexa</taxon>
        <taxon>Aconoidasida</taxon>
        <taxon>Piroplasmida</taxon>
        <taxon>Theileriidae</taxon>
        <taxon>Theileria</taxon>
    </lineage>
</organism>
<feature type="signal peptide" evidence="1">
    <location>
        <begin position="1"/>
        <end position="20"/>
    </location>
</feature>
<dbReference type="RefSeq" id="XP_004828661.1">
    <property type="nucleotide sequence ID" value="XM_004828604.1"/>
</dbReference>
<dbReference type="GeneID" id="15803317"/>
<evidence type="ECO:0000313" key="2">
    <source>
        <dbReference type="EMBL" id="AFZ78995.1"/>
    </source>
</evidence>
<protein>
    <submittedName>
        <fullName evidence="2">Uncharacterized protein</fullName>
    </submittedName>
</protein>
<dbReference type="EMBL" id="CP001669">
    <property type="protein sequence ID" value="AFZ78995.1"/>
    <property type="molecule type" value="Genomic_DNA"/>
</dbReference>
<keyword evidence="3" id="KW-1185">Reference proteome</keyword>
<reference evidence="2 3" key="1">
    <citation type="journal article" date="2012" name="BMC Genomics">
        <title>Comparative genomic analysis and phylogenetic position of Theileria equi.</title>
        <authorList>
            <person name="Kappmeyer L.S."/>
            <person name="Thiagarajan M."/>
            <person name="Herndon D.R."/>
            <person name="Ramsay J.D."/>
            <person name="Caler E."/>
            <person name="Djikeng A."/>
            <person name="Gillespie J.J."/>
            <person name="Lau A.O."/>
            <person name="Roalson E.H."/>
            <person name="Silva J.C."/>
            <person name="Silva M.G."/>
            <person name="Suarez C.E."/>
            <person name="Ueti M.W."/>
            <person name="Nene V.M."/>
            <person name="Mealey R.H."/>
            <person name="Knowles D.P."/>
            <person name="Brayton K.A."/>
        </authorList>
    </citation>
    <scope>NUCLEOTIDE SEQUENCE [LARGE SCALE GENOMIC DNA]</scope>
    <source>
        <strain evidence="2 3">WA</strain>
    </source>
</reference>
<proteinExistence type="predicted"/>
<dbReference type="AlphaFoldDB" id="L0ATX6"/>